<dbReference type="EMBL" id="MU117965">
    <property type="protein sequence ID" value="KAF9653173.1"/>
    <property type="molecule type" value="Genomic_DNA"/>
</dbReference>
<accession>A0ACB6ZUM5</accession>
<evidence type="ECO:0000313" key="2">
    <source>
        <dbReference type="Proteomes" id="UP000886501"/>
    </source>
</evidence>
<sequence>MFSRLPSKLSAPFGILGDEPKLAFRSQPGGIAKLASSRARKFHSDIPPTDSYWDQYITLFDSASDVFSLITPNDIRRALHEAPENVATLIRVICSRLFNLISDHTFPTPTTASVTSLATFIKASTSENTTTKQVLNCVRVLQRVLPVVFEIDGETTRFELEVLWKREEVEDTLVNDEPLQFVIEDDDEDSEEEGVEPSTHATPEPKETKAKKTIPSLAERLLSCLMDLLFCCGFTIPLKVQVDHYKINHVIWEKGIGSTTDFGPSQGLESNKTEVLRLLLVLLSRQIYTSPSQLLTKPSIYTLQLIQKTQRRDVLTLLCSLLNTAMNSSPAPLTTIGGVAGRLPYNHLVFKGEDPREGLVITCLQVLCVLLDCQSGSARDAILANGESAPTIKTNAFRYYLAKLHRQQDFTFILDGVVNILELQMASLNNYLPGARKSVPYIVETIIIFWKMIELNKKFRTFVLDSDKSMDVLAYLLCYNLEVKDKPQQHGLCRSLSYIIQTFSAEKAFATKLNTPIKIQVPPKWHVPGTAADFLINSVYSMVATTSGTLNSLYPALVIALSNCAPYFKNLSVSASTRLVQLVTAFSNATFLLSDEGNPRLLFFMLEVFNSVILHNLAENPNLIYGTLRAHKTFEDLGTFTLARGLREIRRVQLAKEEQGRKGDTKGKGRALEDLESGEEPSTEKARLLESEASSRWESSEVNPDLPLSPGDSPQQGLSLDDEAPRPVSPTTGPIPEDRLSEKARGKMRERSSMSAEMTRSLERIALAGIGRNRFVPTQEWVTSWQQGLPLDPVMLVISELLPKVHDLQASLNKANTTPAIIDLLASASLSHVLPRPPGITPRRFAWSDASIIWLASLVWGEVYVRGTTPLGVWNGTNVRLFYVKHSQVQGRGQITETVTNAIGGLLGRGGQGANGGGTESHQSNR</sequence>
<protein>
    <submittedName>
        <fullName evidence="1">Uncharacterized protein</fullName>
    </submittedName>
</protein>
<comment type="caution">
    <text evidence="1">The sequence shown here is derived from an EMBL/GenBank/DDBJ whole genome shotgun (WGS) entry which is preliminary data.</text>
</comment>
<organism evidence="1 2">
    <name type="scientific">Thelephora ganbajun</name>
    <name type="common">Ganba fungus</name>
    <dbReference type="NCBI Taxonomy" id="370292"/>
    <lineage>
        <taxon>Eukaryota</taxon>
        <taxon>Fungi</taxon>
        <taxon>Dikarya</taxon>
        <taxon>Basidiomycota</taxon>
        <taxon>Agaricomycotina</taxon>
        <taxon>Agaricomycetes</taxon>
        <taxon>Thelephorales</taxon>
        <taxon>Thelephoraceae</taxon>
        <taxon>Thelephora</taxon>
    </lineage>
</organism>
<name>A0ACB6ZUM5_THEGA</name>
<dbReference type="Proteomes" id="UP000886501">
    <property type="component" value="Unassembled WGS sequence"/>
</dbReference>
<proteinExistence type="predicted"/>
<reference evidence="1" key="1">
    <citation type="submission" date="2019-10" db="EMBL/GenBank/DDBJ databases">
        <authorList>
            <consortium name="DOE Joint Genome Institute"/>
            <person name="Kuo A."/>
            <person name="Miyauchi S."/>
            <person name="Kiss E."/>
            <person name="Drula E."/>
            <person name="Kohler A."/>
            <person name="Sanchez-Garcia M."/>
            <person name="Andreopoulos B."/>
            <person name="Barry K.W."/>
            <person name="Bonito G."/>
            <person name="Buee M."/>
            <person name="Carver A."/>
            <person name="Chen C."/>
            <person name="Cichocki N."/>
            <person name="Clum A."/>
            <person name="Culley D."/>
            <person name="Crous P.W."/>
            <person name="Fauchery L."/>
            <person name="Girlanda M."/>
            <person name="Hayes R."/>
            <person name="Keri Z."/>
            <person name="Labutti K."/>
            <person name="Lipzen A."/>
            <person name="Lombard V."/>
            <person name="Magnuson J."/>
            <person name="Maillard F."/>
            <person name="Morin E."/>
            <person name="Murat C."/>
            <person name="Nolan M."/>
            <person name="Ohm R."/>
            <person name="Pangilinan J."/>
            <person name="Pereira M."/>
            <person name="Perotto S."/>
            <person name="Peter M."/>
            <person name="Riley R."/>
            <person name="Sitrit Y."/>
            <person name="Stielow B."/>
            <person name="Szollosi G."/>
            <person name="Zifcakova L."/>
            <person name="Stursova M."/>
            <person name="Spatafora J.W."/>
            <person name="Tedersoo L."/>
            <person name="Vaario L.-M."/>
            <person name="Yamada A."/>
            <person name="Yan M."/>
            <person name="Wang P."/>
            <person name="Xu J."/>
            <person name="Bruns T."/>
            <person name="Baldrian P."/>
            <person name="Vilgalys R."/>
            <person name="Henrissat B."/>
            <person name="Grigoriev I.V."/>
            <person name="Hibbett D."/>
            <person name="Nagy L.G."/>
            <person name="Martin F.M."/>
        </authorList>
    </citation>
    <scope>NUCLEOTIDE SEQUENCE</scope>
    <source>
        <strain evidence="1">P2</strain>
    </source>
</reference>
<keyword evidence="2" id="KW-1185">Reference proteome</keyword>
<gene>
    <name evidence="1" type="ORF">BDM02DRAFT_3088092</name>
</gene>
<evidence type="ECO:0000313" key="1">
    <source>
        <dbReference type="EMBL" id="KAF9653173.1"/>
    </source>
</evidence>
<reference evidence="1" key="2">
    <citation type="journal article" date="2020" name="Nat. Commun.">
        <title>Large-scale genome sequencing of mycorrhizal fungi provides insights into the early evolution of symbiotic traits.</title>
        <authorList>
            <person name="Miyauchi S."/>
            <person name="Kiss E."/>
            <person name="Kuo A."/>
            <person name="Drula E."/>
            <person name="Kohler A."/>
            <person name="Sanchez-Garcia M."/>
            <person name="Morin E."/>
            <person name="Andreopoulos B."/>
            <person name="Barry K.W."/>
            <person name="Bonito G."/>
            <person name="Buee M."/>
            <person name="Carver A."/>
            <person name="Chen C."/>
            <person name="Cichocki N."/>
            <person name="Clum A."/>
            <person name="Culley D."/>
            <person name="Crous P.W."/>
            <person name="Fauchery L."/>
            <person name="Girlanda M."/>
            <person name="Hayes R.D."/>
            <person name="Keri Z."/>
            <person name="LaButti K."/>
            <person name="Lipzen A."/>
            <person name="Lombard V."/>
            <person name="Magnuson J."/>
            <person name="Maillard F."/>
            <person name="Murat C."/>
            <person name="Nolan M."/>
            <person name="Ohm R.A."/>
            <person name="Pangilinan J."/>
            <person name="Pereira M.F."/>
            <person name="Perotto S."/>
            <person name="Peter M."/>
            <person name="Pfister S."/>
            <person name="Riley R."/>
            <person name="Sitrit Y."/>
            <person name="Stielow J.B."/>
            <person name="Szollosi G."/>
            <person name="Zifcakova L."/>
            <person name="Stursova M."/>
            <person name="Spatafora J.W."/>
            <person name="Tedersoo L."/>
            <person name="Vaario L.M."/>
            <person name="Yamada A."/>
            <person name="Yan M."/>
            <person name="Wang P."/>
            <person name="Xu J."/>
            <person name="Bruns T."/>
            <person name="Baldrian P."/>
            <person name="Vilgalys R."/>
            <person name="Dunand C."/>
            <person name="Henrissat B."/>
            <person name="Grigoriev I.V."/>
            <person name="Hibbett D."/>
            <person name="Nagy L.G."/>
            <person name="Martin F.M."/>
        </authorList>
    </citation>
    <scope>NUCLEOTIDE SEQUENCE</scope>
    <source>
        <strain evidence="1">P2</strain>
    </source>
</reference>